<evidence type="ECO:0000256" key="1">
    <source>
        <dbReference type="ARBA" id="ARBA00001946"/>
    </source>
</evidence>
<dbReference type="NCBIfam" id="NF045485">
    <property type="entry name" value="FPPsyn"/>
    <property type="match status" value="1"/>
</dbReference>
<dbReference type="GO" id="GO:0016740">
    <property type="term" value="F:transferase activity"/>
    <property type="evidence" value="ECO:0007669"/>
    <property type="project" value="UniProtKB-KW"/>
</dbReference>
<dbReference type="EMBL" id="JBHTCP010000003">
    <property type="protein sequence ID" value="MFC7370453.1"/>
    <property type="molecule type" value="Genomic_DNA"/>
</dbReference>
<dbReference type="Pfam" id="PF00348">
    <property type="entry name" value="polyprenyl_synt"/>
    <property type="match status" value="1"/>
</dbReference>
<name>A0ABW2NMM0_9BACL</name>
<evidence type="ECO:0000313" key="8">
    <source>
        <dbReference type="EMBL" id="MFC7370453.1"/>
    </source>
</evidence>
<dbReference type="PROSITE" id="PS00444">
    <property type="entry name" value="POLYPRENYL_SYNTHASE_2"/>
    <property type="match status" value="1"/>
</dbReference>
<dbReference type="InterPro" id="IPR000092">
    <property type="entry name" value="Polyprenyl_synt"/>
</dbReference>
<keyword evidence="6" id="KW-0414">Isoprene biosynthesis</keyword>
<keyword evidence="5" id="KW-0460">Magnesium</keyword>
<gene>
    <name evidence="8" type="ORF">ACFQPF_02055</name>
</gene>
<dbReference type="EC" id="2.5.1.-" evidence="8"/>
<dbReference type="RefSeq" id="WP_379745861.1">
    <property type="nucleotide sequence ID" value="NZ_JBHTCP010000003.1"/>
</dbReference>
<dbReference type="SFLD" id="SFLDG01017">
    <property type="entry name" value="Polyprenyl_Transferase_Like"/>
    <property type="match status" value="1"/>
</dbReference>
<comment type="cofactor">
    <cofactor evidence="1">
        <name>Mg(2+)</name>
        <dbReference type="ChEBI" id="CHEBI:18420"/>
    </cofactor>
</comment>
<dbReference type="InterPro" id="IPR053378">
    <property type="entry name" value="Prenyl_diphosphate_synthase"/>
</dbReference>
<dbReference type="SUPFAM" id="SSF48576">
    <property type="entry name" value="Terpenoid synthases"/>
    <property type="match status" value="1"/>
</dbReference>
<evidence type="ECO:0000256" key="7">
    <source>
        <dbReference type="RuleBase" id="RU004466"/>
    </source>
</evidence>
<reference evidence="9" key="1">
    <citation type="journal article" date="2019" name="Int. J. Syst. Evol. Microbiol.">
        <title>The Global Catalogue of Microorganisms (GCM) 10K type strain sequencing project: providing services to taxonomists for standard genome sequencing and annotation.</title>
        <authorList>
            <consortium name="The Broad Institute Genomics Platform"/>
            <consortium name="The Broad Institute Genome Sequencing Center for Infectious Disease"/>
            <person name="Wu L."/>
            <person name="Ma J."/>
        </authorList>
    </citation>
    <scope>NUCLEOTIDE SEQUENCE [LARGE SCALE GENOMIC DNA]</scope>
    <source>
        <strain evidence="9">NBRC 106396</strain>
    </source>
</reference>
<dbReference type="Gene3D" id="1.10.600.10">
    <property type="entry name" value="Farnesyl Diphosphate Synthase"/>
    <property type="match status" value="1"/>
</dbReference>
<keyword evidence="9" id="KW-1185">Reference proteome</keyword>
<sequence>MLLDAFIADKKKLVEQRLKQLASSSSIPETLGKAIMYSIDAGGKRLRPVLLLAVMETFGCKSEKGLDTACAIEALHTYSLIHDDLPSMDNDDYRRGKLTNHKVFGEAFAILAGDALLTMSFSFIMDDSSLTSDEKVKVAALLSKSAGPLGMVAGQAEDMEAEGAELTADQLQSIHEKKTGQLLQCSVLAGGILSGASDQELKHLKAYAHAIGIAFQIKDDILDVTGDEATIGKPVGSDEANNKTTYPKLFGLEGAKKELTRYIGLAKKELSEIGHDTRVLEQLADYIIARNH</sequence>
<dbReference type="SFLD" id="SFLDS00005">
    <property type="entry name" value="Isoprenoid_Synthase_Type_I"/>
    <property type="match status" value="1"/>
</dbReference>
<keyword evidence="3 7" id="KW-0808">Transferase</keyword>
<accession>A0ABW2NMM0</accession>
<dbReference type="InterPro" id="IPR008949">
    <property type="entry name" value="Isoprenoid_synthase_dom_sf"/>
</dbReference>
<dbReference type="PANTHER" id="PTHR43281:SF1">
    <property type="entry name" value="FARNESYL DIPHOSPHATE SYNTHASE"/>
    <property type="match status" value="1"/>
</dbReference>
<dbReference type="PROSITE" id="PS00723">
    <property type="entry name" value="POLYPRENYL_SYNTHASE_1"/>
    <property type="match status" value="1"/>
</dbReference>
<comment type="caution">
    <text evidence="8">The sequence shown here is derived from an EMBL/GenBank/DDBJ whole genome shotgun (WGS) entry which is preliminary data.</text>
</comment>
<evidence type="ECO:0000256" key="4">
    <source>
        <dbReference type="ARBA" id="ARBA00022723"/>
    </source>
</evidence>
<evidence type="ECO:0000256" key="5">
    <source>
        <dbReference type="ARBA" id="ARBA00022842"/>
    </source>
</evidence>
<dbReference type="Proteomes" id="UP001596549">
    <property type="component" value="Unassembled WGS sequence"/>
</dbReference>
<comment type="similarity">
    <text evidence="2 7">Belongs to the FPP/GGPP synthase family.</text>
</comment>
<keyword evidence="4" id="KW-0479">Metal-binding</keyword>
<dbReference type="CDD" id="cd00685">
    <property type="entry name" value="Trans_IPPS_HT"/>
    <property type="match status" value="1"/>
</dbReference>
<evidence type="ECO:0000256" key="3">
    <source>
        <dbReference type="ARBA" id="ARBA00022679"/>
    </source>
</evidence>
<protein>
    <submittedName>
        <fullName evidence="8">Polyprenyl synthetase family protein</fullName>
        <ecNumber evidence="8">2.5.1.-</ecNumber>
    </submittedName>
</protein>
<evidence type="ECO:0000313" key="9">
    <source>
        <dbReference type="Proteomes" id="UP001596549"/>
    </source>
</evidence>
<dbReference type="PANTHER" id="PTHR43281">
    <property type="entry name" value="FARNESYL DIPHOSPHATE SYNTHASE"/>
    <property type="match status" value="1"/>
</dbReference>
<organism evidence="8 9">
    <name type="scientific">Fictibacillus iocasae</name>
    <dbReference type="NCBI Taxonomy" id="2715437"/>
    <lineage>
        <taxon>Bacteria</taxon>
        <taxon>Bacillati</taxon>
        <taxon>Bacillota</taxon>
        <taxon>Bacilli</taxon>
        <taxon>Bacillales</taxon>
        <taxon>Fictibacillaceae</taxon>
        <taxon>Fictibacillus</taxon>
    </lineage>
</organism>
<evidence type="ECO:0000256" key="6">
    <source>
        <dbReference type="ARBA" id="ARBA00023229"/>
    </source>
</evidence>
<proteinExistence type="inferred from homology"/>
<evidence type="ECO:0000256" key="2">
    <source>
        <dbReference type="ARBA" id="ARBA00006706"/>
    </source>
</evidence>
<dbReference type="InterPro" id="IPR033749">
    <property type="entry name" value="Polyprenyl_synt_CS"/>
</dbReference>